<dbReference type="AlphaFoldDB" id="G0N846"/>
<dbReference type="Proteomes" id="UP000008068">
    <property type="component" value="Unassembled WGS sequence"/>
</dbReference>
<dbReference type="OrthoDB" id="5876120at2759"/>
<protein>
    <recommendedName>
        <fullName evidence="1">Domain of unknown function WSN domain-containing protein</fullName>
    </recommendedName>
</protein>
<dbReference type="HOGENOM" id="CLU_010019_0_0_1"/>
<gene>
    <name evidence="2" type="ORF">CAEBREN_24435</name>
</gene>
<evidence type="ECO:0000313" key="3">
    <source>
        <dbReference type="Proteomes" id="UP000008068"/>
    </source>
</evidence>
<reference evidence="3" key="1">
    <citation type="submission" date="2011-07" db="EMBL/GenBank/DDBJ databases">
        <authorList>
            <consortium name="Caenorhabditis brenneri Sequencing and Analysis Consortium"/>
            <person name="Wilson R.K."/>
        </authorList>
    </citation>
    <scope>NUCLEOTIDE SEQUENCE [LARGE SCALE GENOMIC DNA]</scope>
    <source>
        <strain evidence="3">PB2801</strain>
    </source>
</reference>
<dbReference type="SMART" id="SM00453">
    <property type="entry name" value="WSN"/>
    <property type="match status" value="1"/>
</dbReference>
<dbReference type="Pfam" id="PF02206">
    <property type="entry name" value="WSN"/>
    <property type="match status" value="1"/>
</dbReference>
<dbReference type="PANTHER" id="PTHR31227">
    <property type="entry name" value="PROTEIN CBG15697"/>
    <property type="match status" value="1"/>
</dbReference>
<name>G0N846_CAEBE</name>
<evidence type="ECO:0000259" key="1">
    <source>
        <dbReference type="SMART" id="SM00453"/>
    </source>
</evidence>
<keyword evidence="3" id="KW-1185">Reference proteome</keyword>
<dbReference type="FunCoup" id="G0N846">
    <property type="interactions" value="2"/>
</dbReference>
<dbReference type="eggNOG" id="ENOG502SZZP">
    <property type="taxonomic scope" value="Eukaryota"/>
</dbReference>
<evidence type="ECO:0000313" key="2">
    <source>
        <dbReference type="EMBL" id="EGT55049.1"/>
    </source>
</evidence>
<dbReference type="STRING" id="135651.G0N846"/>
<dbReference type="PANTHER" id="PTHR31227:SF1">
    <property type="entry name" value="DOMAIN OF UNKNOWN FUNCTION WSN DOMAIN-CONTAINING PROTEIN"/>
    <property type="match status" value="1"/>
</dbReference>
<proteinExistence type="predicted"/>
<feature type="domain" description="Domain of unknown function WSN" evidence="1">
    <location>
        <begin position="9"/>
        <end position="77"/>
    </location>
</feature>
<dbReference type="InterPro" id="IPR003125">
    <property type="entry name" value="WSN"/>
</dbReference>
<sequence length="740" mass="82860">MASLEYPDENTTQAIDKLAKTARILSAVTLLSGLSDGSIPVDNAISELMNLGSIDLKSLENFDKTKVDKFIDKLKSVNLRDESKYVEESVRNLYTIQEKWKTVGNLTGLPDGNTYKKLYALNNIDVSSLKNLPFDNVLDLLAKPSLSEADVGSLKTSLTDISTKIGSTKTSISLEEMVKILESLKPLYIISEVFSLLGASSPPILGLHNADSFFTNFKFLDGLTSDADSALFDTLGKVISYRFVFHPTNRDYSSGFLNGFNDLNKLEEDSKDEWVQKLFGSFVRLDEVTSLVKLQTPMMEMDKKWSTHATPDVYNSIRRVMNIRQSLVGVTKKESKKDIEDILGTADNCWAFRSDRLANEAIKKFVKGTAELSRKVPAFLQIHKSNAQLKAEVIDKLSTSIKSGDLKEIRSAIIRLQSDIKSVLDGRSFKDIKMDIPYVPVITKFSTLDFTQDHKKAFDCLLKLKSGFKNIALSAKAILEIRDLKANLKSFDDLKSSSIVISESSSSLKSIRQLFGTIKAKNSTDTIKKLAKYSKPFGEAVNALVSADVALSKTKEFQSLIAQGRLIETTVEALDEIVLDKNFWKEWGDFGETVHQILSLTSKVSEWENEIEVFNGTSFDELAAVFPKFPELNDVEIDFMDRLSSLKLVNPVWTPNINELRDDFIKSLKPVLKLDLQFSRFKSAVAGMPETMKQVSRVLKGENEDLVVYPPPVKPDKPVDTERILFTIIIVMMVSCFFTT</sequence>
<accession>G0N846</accession>
<dbReference type="OMA" id="NEMEEVH"/>
<dbReference type="InParanoid" id="G0N846"/>
<dbReference type="EMBL" id="GL379849">
    <property type="protein sequence ID" value="EGT55049.1"/>
    <property type="molecule type" value="Genomic_DNA"/>
</dbReference>
<organism evidence="3">
    <name type="scientific">Caenorhabditis brenneri</name>
    <name type="common">Nematode worm</name>
    <dbReference type="NCBI Taxonomy" id="135651"/>
    <lineage>
        <taxon>Eukaryota</taxon>
        <taxon>Metazoa</taxon>
        <taxon>Ecdysozoa</taxon>
        <taxon>Nematoda</taxon>
        <taxon>Chromadorea</taxon>
        <taxon>Rhabditida</taxon>
        <taxon>Rhabditina</taxon>
        <taxon>Rhabditomorpha</taxon>
        <taxon>Rhabditoidea</taxon>
        <taxon>Rhabditidae</taxon>
        <taxon>Peloderinae</taxon>
        <taxon>Caenorhabditis</taxon>
    </lineage>
</organism>